<accession>A0A2P8VJZ4</accession>
<reference evidence="11 12" key="1">
    <citation type="submission" date="2018-03" db="EMBL/GenBank/DDBJ databases">
        <title>Draft genome sequence of the first documented clinical Siccibacter turicensis isolate in Austria.</title>
        <authorList>
            <person name="Lepuschitz S."/>
            <person name="Pekard-Amenitsch S."/>
            <person name="Haunold R."/>
            <person name="Schill S."/>
            <person name="Mach R."/>
            <person name="Allerberger F."/>
            <person name="Ruppitsch W."/>
            <person name="Forsythe S.J."/>
        </authorList>
    </citation>
    <scope>NUCLEOTIDE SEQUENCE [LARGE SCALE GENOMIC DNA]</scope>
    <source>
        <strain evidence="11 12">6100069499-17</strain>
    </source>
</reference>
<protein>
    <recommendedName>
        <fullName evidence="3 9">Flagellar biosynthetic protein FliR</fullName>
    </recommendedName>
</protein>
<keyword evidence="12" id="KW-1185">Reference proteome</keyword>
<feature type="transmembrane region" description="Helical" evidence="10">
    <location>
        <begin position="79"/>
        <end position="108"/>
    </location>
</feature>
<comment type="caution">
    <text evidence="11">The sequence shown here is derived from an EMBL/GenBank/DDBJ whole genome shotgun (WGS) entry which is preliminary data.</text>
</comment>
<comment type="similarity">
    <text evidence="2 10">Belongs to the FliR/MopE/SpaR family.</text>
</comment>
<evidence type="ECO:0000256" key="2">
    <source>
        <dbReference type="ARBA" id="ARBA00009772"/>
    </source>
</evidence>
<proteinExistence type="inferred from homology"/>
<dbReference type="InterPro" id="IPR002010">
    <property type="entry name" value="T3SS_IM_R"/>
</dbReference>
<feature type="transmembrane region" description="Helical" evidence="10">
    <location>
        <begin position="12"/>
        <end position="33"/>
    </location>
</feature>
<keyword evidence="5 10" id="KW-0812">Transmembrane</keyword>
<keyword evidence="8 10" id="KW-0975">Bacterial flagellum</keyword>
<keyword evidence="6 10" id="KW-1133">Transmembrane helix</keyword>
<organism evidence="11 12">
    <name type="scientific">Siccibacter turicensis</name>
    <dbReference type="NCBI Taxonomy" id="357233"/>
    <lineage>
        <taxon>Bacteria</taxon>
        <taxon>Pseudomonadati</taxon>
        <taxon>Pseudomonadota</taxon>
        <taxon>Gammaproteobacteria</taxon>
        <taxon>Enterobacterales</taxon>
        <taxon>Enterobacteriaceae</taxon>
        <taxon>Siccibacter</taxon>
    </lineage>
</organism>
<comment type="subcellular location">
    <subcellularLocation>
        <location evidence="10">Cell membrane</location>
        <topology evidence="10">Multi-pass membrane protein</topology>
    </subcellularLocation>
    <subcellularLocation>
        <location evidence="10">Bacterial flagellum basal body</location>
    </subcellularLocation>
</comment>
<keyword evidence="11" id="KW-0282">Flagellum</keyword>
<dbReference type="AlphaFoldDB" id="A0A2P8VJZ4"/>
<evidence type="ECO:0000256" key="4">
    <source>
        <dbReference type="ARBA" id="ARBA00022475"/>
    </source>
</evidence>
<evidence type="ECO:0000256" key="3">
    <source>
        <dbReference type="ARBA" id="ARBA00021717"/>
    </source>
</evidence>
<evidence type="ECO:0000256" key="10">
    <source>
        <dbReference type="RuleBase" id="RU362071"/>
    </source>
</evidence>
<dbReference type="Proteomes" id="UP000240212">
    <property type="component" value="Unassembled WGS sequence"/>
</dbReference>
<evidence type="ECO:0000256" key="1">
    <source>
        <dbReference type="ARBA" id="ARBA00002578"/>
    </source>
</evidence>
<feature type="transmembrane region" description="Helical" evidence="10">
    <location>
        <begin position="209"/>
        <end position="234"/>
    </location>
</feature>
<dbReference type="PANTHER" id="PTHR30065">
    <property type="entry name" value="FLAGELLAR BIOSYNTHETIC PROTEIN FLIR"/>
    <property type="match status" value="1"/>
</dbReference>
<evidence type="ECO:0000256" key="8">
    <source>
        <dbReference type="ARBA" id="ARBA00023143"/>
    </source>
</evidence>
<evidence type="ECO:0000256" key="7">
    <source>
        <dbReference type="ARBA" id="ARBA00023136"/>
    </source>
</evidence>
<dbReference type="GO" id="GO:0006605">
    <property type="term" value="P:protein targeting"/>
    <property type="evidence" value="ECO:0007669"/>
    <property type="project" value="UniProtKB-UniRule"/>
</dbReference>
<keyword evidence="7 10" id="KW-0472">Membrane</keyword>
<evidence type="ECO:0000256" key="5">
    <source>
        <dbReference type="ARBA" id="ARBA00022692"/>
    </source>
</evidence>
<dbReference type="NCBIfam" id="TIGR01400">
    <property type="entry name" value="fliR"/>
    <property type="match status" value="1"/>
</dbReference>
<dbReference type="PRINTS" id="PR00953">
    <property type="entry name" value="TYPE3IMRPROT"/>
</dbReference>
<feature type="transmembrane region" description="Helical" evidence="10">
    <location>
        <begin position="129"/>
        <end position="152"/>
    </location>
</feature>
<keyword evidence="11" id="KW-0966">Cell projection</keyword>
<evidence type="ECO:0000313" key="11">
    <source>
        <dbReference type="EMBL" id="PSN07879.1"/>
    </source>
</evidence>
<dbReference type="PANTHER" id="PTHR30065:SF8">
    <property type="entry name" value="FLAGELLAR BIOSYNTHETIC PROTEIN FLIR"/>
    <property type="match status" value="1"/>
</dbReference>
<dbReference type="RefSeq" id="WP_106877457.1">
    <property type="nucleotide sequence ID" value="NZ_JBOIPK010000003.1"/>
</dbReference>
<dbReference type="GO" id="GO:0044780">
    <property type="term" value="P:bacterial-type flagellum assembly"/>
    <property type="evidence" value="ECO:0007669"/>
    <property type="project" value="UniProtKB-UniRule"/>
</dbReference>
<keyword evidence="4 10" id="KW-1003">Cell membrane</keyword>
<evidence type="ECO:0000256" key="9">
    <source>
        <dbReference type="NCBIfam" id="TIGR01400"/>
    </source>
</evidence>
<dbReference type="GO" id="GO:0009425">
    <property type="term" value="C:bacterial-type flagellum basal body"/>
    <property type="evidence" value="ECO:0007669"/>
    <property type="project" value="UniProtKB-SubCell"/>
</dbReference>
<sequence length="260" mass="28760">MQTTDVLQYSHLVLALWYPFVRMLSFIHAAPIFDNPSLSVRIRIILALGLSIIITPMIHAPVPAGLLTMQMLLLTLEQIVWGVLFGLTMQFVFLALQLAGQILSFNMGMSMAVMNDPSSGASTTVLSEFIYIYAALLFFAMDGHLLMVSILYKGFIYWPIGNALNPQTLRSVALSFGWVLSAAMLLALPTTFIMLVVQMGFGFLNRVSPALNLFSLGFPVNMLAGLCCFAALLYQLPDHYLQLANAVLHQLDTLRSSYVQ</sequence>
<feature type="transmembrane region" description="Helical" evidence="10">
    <location>
        <begin position="172"/>
        <end position="197"/>
    </location>
</feature>
<evidence type="ECO:0000313" key="12">
    <source>
        <dbReference type="Proteomes" id="UP000240212"/>
    </source>
</evidence>
<feature type="transmembrane region" description="Helical" evidence="10">
    <location>
        <begin position="40"/>
        <end position="59"/>
    </location>
</feature>
<name>A0A2P8VJZ4_9ENTR</name>
<dbReference type="Pfam" id="PF01311">
    <property type="entry name" value="Bac_export_1"/>
    <property type="match status" value="1"/>
</dbReference>
<comment type="function">
    <text evidence="1 10">Role in flagellar biosynthesis.</text>
</comment>
<gene>
    <name evidence="11" type="primary">fliR</name>
    <name evidence="11" type="ORF">C7G83_12260</name>
</gene>
<dbReference type="EMBL" id="PYEP01000004">
    <property type="protein sequence ID" value="PSN07879.1"/>
    <property type="molecule type" value="Genomic_DNA"/>
</dbReference>
<keyword evidence="11" id="KW-0969">Cilium</keyword>
<evidence type="ECO:0000256" key="6">
    <source>
        <dbReference type="ARBA" id="ARBA00022989"/>
    </source>
</evidence>
<dbReference type="InterPro" id="IPR006303">
    <property type="entry name" value="FliR"/>
</dbReference>
<dbReference type="OrthoDB" id="9797790at2"/>
<dbReference type="GO" id="GO:0005886">
    <property type="term" value="C:plasma membrane"/>
    <property type="evidence" value="ECO:0007669"/>
    <property type="project" value="UniProtKB-SubCell"/>
</dbReference>